<feature type="coiled-coil region" evidence="1">
    <location>
        <begin position="48"/>
        <end position="82"/>
    </location>
</feature>
<keyword evidence="4" id="KW-1185">Reference proteome</keyword>
<gene>
    <name evidence="3" type="ORF">FB45DRAFT_1005170</name>
</gene>
<sequence>MAYEHPPFTPSSFINKPSFSAEIQRLSRENSALPTHLAASVGQVSADVSRYGEEIARLCALVEQLKQNKASLEALHTSMQSLIPSVAPIRRLPSELLLSIFQHWIMERGSWSSRFSPSDRVPFDDMRTLAHVCFRWYRLILDTPTLWTQIYLEALFAKPPDVVAKALAMALKRSMDAPLDFEVHDDLGHEREVLGEPLRVLATASHRWRSATFHGSAMPGDIFQRVPRLERLSIRASKPSLRARWIDAVKVADMPRLQYLVLAGPFDISGLRLENLRETTLESVDSSSLNTLLPSVARITGQLSLTLVPDGIPDLPSITSNIDRLSLGFETDSTTLAVLGSLMRPIFNNVTLPRLSGLSLSVGEYPRIVLPWRSATADAFLRCAARSGFADNLQALDIREVGLKAKQLPALLAALPALTELGVADPGVDDSEISVFGDDLLANLGAEESSLVPRLWKLTYVSNLSFNEPLFMEFLRSRARSQPTAAKFKLHLRWFTEQLSVQETFMMEIVGPRLSMEYKLMDLEKESGGKLKVECVMFSHRNQSSRPNR</sequence>
<dbReference type="Gene3D" id="3.80.10.10">
    <property type="entry name" value="Ribonuclease Inhibitor"/>
    <property type="match status" value="1"/>
</dbReference>
<name>A0AAD7FIB3_9AGAR</name>
<dbReference type="InterPro" id="IPR036047">
    <property type="entry name" value="F-box-like_dom_sf"/>
</dbReference>
<dbReference type="SUPFAM" id="SSF81383">
    <property type="entry name" value="F-box domain"/>
    <property type="match status" value="1"/>
</dbReference>
<keyword evidence="1" id="KW-0175">Coiled coil</keyword>
<dbReference type="AlphaFoldDB" id="A0AAD7FIB3"/>
<dbReference type="Proteomes" id="UP001221142">
    <property type="component" value="Unassembled WGS sequence"/>
</dbReference>
<dbReference type="EMBL" id="JARKIF010000012">
    <property type="protein sequence ID" value="KAJ7625886.1"/>
    <property type="molecule type" value="Genomic_DNA"/>
</dbReference>
<evidence type="ECO:0000313" key="4">
    <source>
        <dbReference type="Proteomes" id="UP001221142"/>
    </source>
</evidence>
<reference evidence="3" key="1">
    <citation type="submission" date="2023-03" db="EMBL/GenBank/DDBJ databases">
        <title>Massive genome expansion in bonnet fungi (Mycena s.s.) driven by repeated elements and novel gene families across ecological guilds.</title>
        <authorList>
            <consortium name="Lawrence Berkeley National Laboratory"/>
            <person name="Harder C.B."/>
            <person name="Miyauchi S."/>
            <person name="Viragh M."/>
            <person name="Kuo A."/>
            <person name="Thoen E."/>
            <person name="Andreopoulos B."/>
            <person name="Lu D."/>
            <person name="Skrede I."/>
            <person name="Drula E."/>
            <person name="Henrissat B."/>
            <person name="Morin E."/>
            <person name="Kohler A."/>
            <person name="Barry K."/>
            <person name="LaButti K."/>
            <person name="Morin E."/>
            <person name="Salamov A."/>
            <person name="Lipzen A."/>
            <person name="Mereny Z."/>
            <person name="Hegedus B."/>
            <person name="Baldrian P."/>
            <person name="Stursova M."/>
            <person name="Weitz H."/>
            <person name="Taylor A."/>
            <person name="Grigoriev I.V."/>
            <person name="Nagy L.G."/>
            <person name="Martin F."/>
            <person name="Kauserud H."/>
        </authorList>
    </citation>
    <scope>NUCLEOTIDE SEQUENCE</scope>
    <source>
        <strain evidence="3">9284</strain>
    </source>
</reference>
<feature type="domain" description="F-box" evidence="2">
    <location>
        <begin position="89"/>
        <end position="152"/>
    </location>
</feature>
<protein>
    <recommendedName>
        <fullName evidence="2">F-box domain-containing protein</fullName>
    </recommendedName>
</protein>
<evidence type="ECO:0000313" key="3">
    <source>
        <dbReference type="EMBL" id="KAJ7625886.1"/>
    </source>
</evidence>
<dbReference type="InterPro" id="IPR032675">
    <property type="entry name" value="LRR_dom_sf"/>
</dbReference>
<organism evidence="3 4">
    <name type="scientific">Roridomyces roridus</name>
    <dbReference type="NCBI Taxonomy" id="1738132"/>
    <lineage>
        <taxon>Eukaryota</taxon>
        <taxon>Fungi</taxon>
        <taxon>Dikarya</taxon>
        <taxon>Basidiomycota</taxon>
        <taxon>Agaricomycotina</taxon>
        <taxon>Agaricomycetes</taxon>
        <taxon>Agaricomycetidae</taxon>
        <taxon>Agaricales</taxon>
        <taxon>Marasmiineae</taxon>
        <taxon>Mycenaceae</taxon>
        <taxon>Roridomyces</taxon>
    </lineage>
</organism>
<dbReference type="Gene3D" id="1.20.1280.50">
    <property type="match status" value="1"/>
</dbReference>
<accession>A0AAD7FIB3</accession>
<evidence type="ECO:0000259" key="2">
    <source>
        <dbReference type="Pfam" id="PF12937"/>
    </source>
</evidence>
<dbReference type="Pfam" id="PF12937">
    <property type="entry name" value="F-box-like"/>
    <property type="match status" value="1"/>
</dbReference>
<dbReference type="SUPFAM" id="SSF52047">
    <property type="entry name" value="RNI-like"/>
    <property type="match status" value="1"/>
</dbReference>
<comment type="caution">
    <text evidence="3">The sequence shown here is derived from an EMBL/GenBank/DDBJ whole genome shotgun (WGS) entry which is preliminary data.</text>
</comment>
<evidence type="ECO:0000256" key="1">
    <source>
        <dbReference type="SAM" id="Coils"/>
    </source>
</evidence>
<proteinExistence type="predicted"/>
<dbReference type="InterPro" id="IPR001810">
    <property type="entry name" value="F-box_dom"/>
</dbReference>